<sequence length="77" mass="9059">MVNKIAEKLDVQEIDFTLLMQFRTALMTKTRDELLQVLINTIDRLQDALNHIHKNFKLYILEPCPKTLGINKTVEEF</sequence>
<gene>
    <name evidence="1" type="ORF">EAI_12186</name>
</gene>
<protein>
    <submittedName>
        <fullName evidence="1">Uncharacterized protein</fullName>
    </submittedName>
</protein>
<dbReference type="EMBL" id="GL450668">
    <property type="protein sequence ID" value="EFN80655.1"/>
    <property type="molecule type" value="Genomic_DNA"/>
</dbReference>
<dbReference type="Proteomes" id="UP000008237">
    <property type="component" value="Unassembled WGS sequence"/>
</dbReference>
<keyword evidence="2" id="KW-1185">Reference proteome</keyword>
<accession>E2BUH3</accession>
<proteinExistence type="predicted"/>
<name>E2BUH3_HARSA</name>
<organism evidence="2">
    <name type="scientific">Harpegnathos saltator</name>
    <name type="common">Jerdon's jumping ant</name>
    <dbReference type="NCBI Taxonomy" id="610380"/>
    <lineage>
        <taxon>Eukaryota</taxon>
        <taxon>Metazoa</taxon>
        <taxon>Ecdysozoa</taxon>
        <taxon>Arthropoda</taxon>
        <taxon>Hexapoda</taxon>
        <taxon>Insecta</taxon>
        <taxon>Pterygota</taxon>
        <taxon>Neoptera</taxon>
        <taxon>Endopterygota</taxon>
        <taxon>Hymenoptera</taxon>
        <taxon>Apocrita</taxon>
        <taxon>Aculeata</taxon>
        <taxon>Formicoidea</taxon>
        <taxon>Formicidae</taxon>
        <taxon>Ponerinae</taxon>
        <taxon>Ponerini</taxon>
        <taxon>Harpegnathos</taxon>
    </lineage>
</organism>
<dbReference type="InParanoid" id="E2BUH3"/>
<dbReference type="OrthoDB" id="6596404at2759"/>
<evidence type="ECO:0000313" key="1">
    <source>
        <dbReference type="EMBL" id="EFN80655.1"/>
    </source>
</evidence>
<dbReference type="AlphaFoldDB" id="E2BUH3"/>
<evidence type="ECO:0000313" key="2">
    <source>
        <dbReference type="Proteomes" id="UP000008237"/>
    </source>
</evidence>
<reference evidence="1 2" key="1">
    <citation type="journal article" date="2010" name="Science">
        <title>Genomic comparison of the ants Camponotus floridanus and Harpegnathos saltator.</title>
        <authorList>
            <person name="Bonasio R."/>
            <person name="Zhang G."/>
            <person name="Ye C."/>
            <person name="Mutti N.S."/>
            <person name="Fang X."/>
            <person name="Qin N."/>
            <person name="Donahue G."/>
            <person name="Yang P."/>
            <person name="Li Q."/>
            <person name="Li C."/>
            <person name="Zhang P."/>
            <person name="Huang Z."/>
            <person name="Berger S.L."/>
            <person name="Reinberg D."/>
            <person name="Wang J."/>
            <person name="Liebig J."/>
        </authorList>
    </citation>
    <scope>NUCLEOTIDE SEQUENCE [LARGE SCALE GENOMIC DNA]</scope>
    <source>
        <strain evidence="1 2">R22 G/1</strain>
    </source>
</reference>